<dbReference type="CDD" id="cd06261">
    <property type="entry name" value="TM_PBP2"/>
    <property type="match status" value="1"/>
</dbReference>
<evidence type="ECO:0000256" key="10">
    <source>
        <dbReference type="SAM" id="SignalP"/>
    </source>
</evidence>
<comment type="similarity">
    <text evidence="8">Belongs to the binding-protein-dependent transport system permease family.</text>
</comment>
<dbReference type="GO" id="GO:0031460">
    <property type="term" value="P:glycine betaine transport"/>
    <property type="evidence" value="ECO:0007669"/>
    <property type="project" value="TreeGrafter"/>
</dbReference>
<protein>
    <submittedName>
        <fullName evidence="12">ABC transporter permease subunit</fullName>
    </submittedName>
</protein>
<dbReference type="Gene3D" id="1.10.3720.10">
    <property type="entry name" value="MetI-like"/>
    <property type="match status" value="1"/>
</dbReference>
<evidence type="ECO:0000256" key="1">
    <source>
        <dbReference type="ARBA" id="ARBA00004651"/>
    </source>
</evidence>
<reference evidence="12 13" key="1">
    <citation type="submission" date="2019-06" db="EMBL/GenBank/DDBJ databases">
        <title>Quisquiliibacterium sp. nov., isolated from a maize field.</title>
        <authorList>
            <person name="Lin S.-Y."/>
            <person name="Tsai C.-F."/>
            <person name="Young C.-C."/>
        </authorList>
    </citation>
    <scope>NUCLEOTIDE SEQUENCE [LARGE SCALE GENOMIC DNA]</scope>
    <source>
        <strain evidence="12 13">CC-CFT501</strain>
    </source>
</reference>
<sequence>MRGCIATWTTILGLLGAAAPAACAETLRVGSKRFTESYVLAEILVAAARPHAPVEHRPGLGNTAILFAALQAGSIDLYPEYLGTIEREILKLPAASGSLEAVNRALAPLGLAASISFGFENTYALAVRSDIAAGAGLETIGDLASRPGLRLGLSHEFLGRADGWPGLKARYGLAHRPVGLDHGLAYEAIADGTIDVTDIYSTDAKIGRYRLKVLRDDLGYFPRYDAVVLHRTDVPARFPEAWPALQALAGSIDARRMAQLNAEAELGGRGFADIAAGFLASQARGALGAAAERGTGQAQGQRQGEGPGSAGEGGVRRGAGIADAVFADDFWRLAAQHVGLVAAAVLAAVAVGVPAGVAAAFRPRLGASLLAVVGAVQTIPSLALLALLIPAVGAIGALPALIALFAYALLPIVRNACVGMQQVPGALREAAGALGLRPGVRLLLVDLPIALPTILAGVRTAAVICVGTATIAAFIGAGGFGERIATGLALNDHRLLLAGALPSAALAFLVDGLFALVERRVSRWSRAAG</sequence>
<keyword evidence="5 8" id="KW-0472">Membrane</keyword>
<comment type="similarity">
    <text evidence="6">In the C-terminal section; belongs to the OsmX family.</text>
</comment>
<feature type="transmembrane region" description="Helical" evidence="8">
    <location>
        <begin position="495"/>
        <end position="517"/>
    </location>
</feature>
<evidence type="ECO:0000313" key="12">
    <source>
        <dbReference type="EMBL" id="TXL68703.1"/>
    </source>
</evidence>
<dbReference type="Pfam" id="PF00528">
    <property type="entry name" value="BPD_transp_1"/>
    <property type="match status" value="1"/>
</dbReference>
<dbReference type="PROSITE" id="PS50928">
    <property type="entry name" value="ABC_TM1"/>
    <property type="match status" value="1"/>
</dbReference>
<name>A0A5C8P5X4_9BURK</name>
<dbReference type="AlphaFoldDB" id="A0A5C8P5X4"/>
<feature type="compositionally biased region" description="Gly residues" evidence="9">
    <location>
        <begin position="303"/>
        <end position="314"/>
    </location>
</feature>
<dbReference type="OrthoDB" id="9781705at2"/>
<proteinExistence type="inferred from homology"/>
<dbReference type="InterPro" id="IPR007210">
    <property type="entry name" value="ABC_Gly_betaine_transp_sub-bd"/>
</dbReference>
<evidence type="ECO:0000256" key="4">
    <source>
        <dbReference type="ARBA" id="ARBA00022989"/>
    </source>
</evidence>
<evidence type="ECO:0000259" key="11">
    <source>
        <dbReference type="PROSITE" id="PS50928"/>
    </source>
</evidence>
<evidence type="ECO:0000256" key="7">
    <source>
        <dbReference type="ARBA" id="ARBA00035652"/>
    </source>
</evidence>
<evidence type="ECO:0000256" key="5">
    <source>
        <dbReference type="ARBA" id="ARBA00023136"/>
    </source>
</evidence>
<evidence type="ECO:0000256" key="6">
    <source>
        <dbReference type="ARBA" id="ARBA00035642"/>
    </source>
</evidence>
<dbReference type="SUPFAM" id="SSF53850">
    <property type="entry name" value="Periplasmic binding protein-like II"/>
    <property type="match status" value="1"/>
</dbReference>
<dbReference type="PANTHER" id="PTHR30177:SF4">
    <property type="entry name" value="OSMOPROTECTANT IMPORT PERMEASE PROTEIN OSMW"/>
    <property type="match status" value="1"/>
</dbReference>
<comment type="subcellular location">
    <subcellularLocation>
        <location evidence="1 8">Cell membrane</location>
        <topology evidence="1 8">Multi-pass membrane protein</topology>
    </subcellularLocation>
</comment>
<keyword evidence="4 8" id="KW-1133">Transmembrane helix</keyword>
<feature type="chain" id="PRO_5023063746" evidence="10">
    <location>
        <begin position="25"/>
        <end position="529"/>
    </location>
</feature>
<gene>
    <name evidence="12" type="ORF">FHP08_03225</name>
</gene>
<evidence type="ECO:0000256" key="9">
    <source>
        <dbReference type="SAM" id="MobiDB-lite"/>
    </source>
</evidence>
<dbReference type="EMBL" id="VDUY01000001">
    <property type="protein sequence ID" value="TXL68703.1"/>
    <property type="molecule type" value="Genomic_DNA"/>
</dbReference>
<dbReference type="RefSeq" id="WP_147702839.1">
    <property type="nucleotide sequence ID" value="NZ_VDUY01000001.1"/>
</dbReference>
<organism evidence="12 13">
    <name type="scientific">Zeimonas arvi</name>
    <dbReference type="NCBI Taxonomy" id="2498847"/>
    <lineage>
        <taxon>Bacteria</taxon>
        <taxon>Pseudomonadati</taxon>
        <taxon>Pseudomonadota</taxon>
        <taxon>Betaproteobacteria</taxon>
        <taxon>Burkholderiales</taxon>
        <taxon>Burkholderiaceae</taxon>
        <taxon>Zeimonas</taxon>
    </lineage>
</organism>
<dbReference type="FunFam" id="1.10.3720.10:FF:000001">
    <property type="entry name" value="Glycine betaine ABC transporter, permease"/>
    <property type="match status" value="1"/>
</dbReference>
<feature type="transmembrane region" description="Helical" evidence="8">
    <location>
        <begin position="449"/>
        <end position="475"/>
    </location>
</feature>
<evidence type="ECO:0000256" key="2">
    <source>
        <dbReference type="ARBA" id="ARBA00022448"/>
    </source>
</evidence>
<dbReference type="InterPro" id="IPR051204">
    <property type="entry name" value="ABC_transp_perm/SBD"/>
</dbReference>
<feature type="transmembrane region" description="Helical" evidence="8">
    <location>
        <begin position="368"/>
        <end position="389"/>
    </location>
</feature>
<dbReference type="InterPro" id="IPR000515">
    <property type="entry name" value="MetI-like"/>
</dbReference>
<comment type="similarity">
    <text evidence="7">In the N-terminal section; belongs to the binding-protein-dependent transport system permease family.</text>
</comment>
<feature type="compositionally biased region" description="Low complexity" evidence="9">
    <location>
        <begin position="290"/>
        <end position="302"/>
    </location>
</feature>
<evidence type="ECO:0000313" key="13">
    <source>
        <dbReference type="Proteomes" id="UP000321548"/>
    </source>
</evidence>
<feature type="signal peptide" evidence="10">
    <location>
        <begin position="1"/>
        <end position="24"/>
    </location>
</feature>
<dbReference type="Gene3D" id="3.40.190.10">
    <property type="entry name" value="Periplasmic binding protein-like II"/>
    <property type="match status" value="1"/>
</dbReference>
<accession>A0A5C8P5X4</accession>
<dbReference type="PANTHER" id="PTHR30177">
    <property type="entry name" value="GLYCINE BETAINE/L-PROLINE TRANSPORT SYSTEM PERMEASE PROTEIN PROW"/>
    <property type="match status" value="1"/>
</dbReference>
<keyword evidence="10" id="KW-0732">Signal</keyword>
<comment type="caution">
    <text evidence="12">The sequence shown here is derived from an EMBL/GenBank/DDBJ whole genome shotgun (WGS) entry which is preliminary data.</text>
</comment>
<dbReference type="InterPro" id="IPR035906">
    <property type="entry name" value="MetI-like_sf"/>
</dbReference>
<evidence type="ECO:0000256" key="8">
    <source>
        <dbReference type="RuleBase" id="RU363032"/>
    </source>
</evidence>
<dbReference type="Pfam" id="PF04069">
    <property type="entry name" value="OpuAC"/>
    <property type="match status" value="1"/>
</dbReference>
<feature type="domain" description="ABC transmembrane type-1" evidence="11">
    <location>
        <begin position="334"/>
        <end position="514"/>
    </location>
</feature>
<dbReference type="Proteomes" id="UP000321548">
    <property type="component" value="Unassembled WGS sequence"/>
</dbReference>
<dbReference type="GO" id="GO:0043190">
    <property type="term" value="C:ATP-binding cassette (ABC) transporter complex"/>
    <property type="evidence" value="ECO:0007669"/>
    <property type="project" value="InterPro"/>
</dbReference>
<dbReference type="SUPFAM" id="SSF161098">
    <property type="entry name" value="MetI-like"/>
    <property type="match status" value="1"/>
</dbReference>
<keyword evidence="3 8" id="KW-0812">Transmembrane</keyword>
<dbReference type="GO" id="GO:0022857">
    <property type="term" value="F:transmembrane transporter activity"/>
    <property type="evidence" value="ECO:0007669"/>
    <property type="project" value="InterPro"/>
</dbReference>
<feature type="transmembrane region" description="Helical" evidence="8">
    <location>
        <begin position="338"/>
        <end position="361"/>
    </location>
</feature>
<keyword evidence="13" id="KW-1185">Reference proteome</keyword>
<feature type="region of interest" description="Disordered" evidence="9">
    <location>
        <begin position="290"/>
        <end position="314"/>
    </location>
</feature>
<feature type="transmembrane region" description="Helical" evidence="8">
    <location>
        <begin position="395"/>
        <end position="413"/>
    </location>
</feature>
<keyword evidence="2 8" id="KW-0813">Transport</keyword>
<evidence type="ECO:0000256" key="3">
    <source>
        <dbReference type="ARBA" id="ARBA00022692"/>
    </source>
</evidence>
<dbReference type="Gene3D" id="3.40.190.120">
    <property type="entry name" value="Osmoprotection protein (prox), domain 2"/>
    <property type="match status" value="1"/>
</dbReference>